<dbReference type="AlphaFoldDB" id="A0A3P3FV20"/>
<evidence type="ECO:0000256" key="7">
    <source>
        <dbReference type="ARBA" id="ARBA00022759"/>
    </source>
</evidence>
<gene>
    <name evidence="12" type="ORF">EH240_12635</name>
</gene>
<dbReference type="Pfam" id="PF11867">
    <property type="entry name" value="T1RH-like_C"/>
    <property type="match status" value="1"/>
</dbReference>
<evidence type="ECO:0000259" key="11">
    <source>
        <dbReference type="SMART" id="SM00487"/>
    </source>
</evidence>
<sequence length="1127" mass="125216">MSQLDRLDELNVVERPLLRQLGAMGWAHVEGADEDPSSGRKDYHLLGRTDFQQSLLRHRLEAALRRLNRNDDGSEWLDDRRINQAISQIERATARDFIAINEEMHDKIVRGVNVSGPDGEHERRVRFIGFEPGDENEFVAINQFRVDPPGAIGDRGFIVPDVVLFVNGLPLVVIEAKSPAVTDPIATAIDQMRRYANRRVPEKNEGAERLFWTNQLLVATDYYDARVGSVTAPPDDFLPWRSVKPVGIEHTRAASDEVCREIGKAPGTELVQQEILAAGLLRPAYLLDAMRSFTVYMTTDDGARIKVVPRYQQFRSVHIALNRLREGRTRRQDGMTDRRGGIIWHTQGSGKSLTMVFLVKKLRTIPELRRFKVVVVTDRTDLEDQLSKTAKLAGQVMRVARNADGAKTHLGRQEPDLVFVMIQKLQERNGGGDEQEIVFAAENDDLPASKTDELLPAKSDLLRSGKLVAKISERLAFPVLNESEDVLILIDEAHRSHTSGLHQNLLDALPNAARIGFTGTPIEEKSKKKTRDIFGTYIDRYLLRDAEADGAIVKILYEGRELKADVTDRGTLDGLFNATFAGKSPEEREAIKDRYATHARVLTAADPLKAKAIDVLRHYIINILPNDLKAQLVASSRELAVQYVDALNDARDEIVAAIDGAADILKDITPEDAQDASGDVAFLASALPYLDTIRALEFVAVISVDHNDLPHLKAWGGVAETKQRIERFKKPLSRDALAMLVVKSKLLTGFDAKVEQAMYIDRAISGAELLQAIARTNRTAGEAKRFGIVVDYYGVGKNLADALALYDAEDQSDLTGGIGKPEELLPELRQARDAVVKHFADVGITLSSDLQAYVDTCVGKLKDQKFRAQFLVLVKSLIGLFDTLMPRPEARPFTKDVKIYAFIAKAAANLYRDGTLDVRGVAHKVQAMLDAFIQAHGIDPKIPPIEILDPNFAAEVSRKNSDRAKAAEMENALRHHISISFEKDPARFKSLSERLEGILTSHQQDWNEIAKQLQKVIDEALAASSASAVYHGLDPYTEGPIFGILRMRYGSGDRDTDLAELASEIVRHLRQEAAIAGFWDNSVGQEEARRWVFRQLDSSNLFPFAELDAIAADCMGVARASRAAFAS</sequence>
<dbReference type="InterPro" id="IPR027417">
    <property type="entry name" value="P-loop_NTPase"/>
</dbReference>
<dbReference type="GO" id="GO:0009307">
    <property type="term" value="P:DNA restriction-modification system"/>
    <property type="evidence" value="ECO:0007669"/>
    <property type="project" value="UniProtKB-KW"/>
</dbReference>
<dbReference type="GO" id="GO:0003677">
    <property type="term" value="F:DNA binding"/>
    <property type="evidence" value="ECO:0007669"/>
    <property type="project" value="UniProtKB-KW"/>
</dbReference>
<reference evidence="12 13" key="1">
    <citation type="submission" date="2018-11" db="EMBL/GenBank/DDBJ databases">
        <title>the genome of Mesorhizobium tamadayense DSM 28320.</title>
        <authorList>
            <person name="Gao J."/>
        </authorList>
    </citation>
    <scope>NUCLEOTIDE SEQUENCE [LARGE SCALE GENOMIC DNA]</scope>
    <source>
        <strain evidence="12 13">DSM 28320</strain>
    </source>
</reference>
<keyword evidence="9" id="KW-0067">ATP-binding</keyword>
<dbReference type="Pfam" id="PF22679">
    <property type="entry name" value="T1R_D3-like"/>
    <property type="match status" value="1"/>
</dbReference>
<dbReference type="Pfam" id="PF18766">
    <property type="entry name" value="SWI2_SNF2"/>
    <property type="match status" value="1"/>
</dbReference>
<feature type="domain" description="Helicase ATP-binding" evidence="11">
    <location>
        <begin position="305"/>
        <end position="547"/>
    </location>
</feature>
<evidence type="ECO:0000256" key="8">
    <source>
        <dbReference type="ARBA" id="ARBA00022801"/>
    </source>
</evidence>
<comment type="caution">
    <text evidence="12">The sequence shown here is derived from an EMBL/GenBank/DDBJ whole genome shotgun (WGS) entry which is preliminary data.</text>
</comment>
<organism evidence="12 13">
    <name type="scientific">Mesorhizobium tamadayense</name>
    <dbReference type="NCBI Taxonomy" id="425306"/>
    <lineage>
        <taxon>Bacteria</taxon>
        <taxon>Pseudomonadati</taxon>
        <taxon>Pseudomonadota</taxon>
        <taxon>Alphaproteobacteria</taxon>
        <taxon>Hyphomicrobiales</taxon>
        <taxon>Phyllobacteriaceae</taxon>
        <taxon>Mesorhizobium</taxon>
    </lineage>
</organism>
<dbReference type="InterPro" id="IPR040980">
    <property type="entry name" value="SWI2_SNF2"/>
</dbReference>
<dbReference type="CDD" id="cd18800">
    <property type="entry name" value="SF2_C_EcoR124I-like"/>
    <property type="match status" value="1"/>
</dbReference>
<dbReference type="GO" id="GO:0005524">
    <property type="term" value="F:ATP binding"/>
    <property type="evidence" value="ECO:0007669"/>
    <property type="project" value="UniProtKB-KW"/>
</dbReference>
<protein>
    <recommendedName>
        <fullName evidence="3">type I site-specific deoxyribonuclease</fullName>
        <ecNumber evidence="3">3.1.21.3</ecNumber>
    </recommendedName>
</protein>
<dbReference type="GO" id="GO:0009035">
    <property type="term" value="F:type I site-specific deoxyribonuclease activity"/>
    <property type="evidence" value="ECO:0007669"/>
    <property type="project" value="UniProtKB-EC"/>
</dbReference>
<dbReference type="SUPFAM" id="SSF52540">
    <property type="entry name" value="P-loop containing nucleoside triphosphate hydrolases"/>
    <property type="match status" value="2"/>
</dbReference>
<keyword evidence="8" id="KW-0378">Hydrolase</keyword>
<evidence type="ECO:0000256" key="9">
    <source>
        <dbReference type="ARBA" id="ARBA00022840"/>
    </source>
</evidence>
<keyword evidence="4" id="KW-0540">Nuclease</keyword>
<dbReference type="Gene3D" id="3.40.50.300">
    <property type="entry name" value="P-loop containing nucleotide triphosphate hydrolases"/>
    <property type="match status" value="3"/>
</dbReference>
<dbReference type="Pfam" id="PF04313">
    <property type="entry name" value="HSDR_N"/>
    <property type="match status" value="1"/>
</dbReference>
<evidence type="ECO:0000256" key="2">
    <source>
        <dbReference type="ARBA" id="ARBA00008598"/>
    </source>
</evidence>
<dbReference type="InterPro" id="IPR055180">
    <property type="entry name" value="HsdR_RecA-like_helicase_dom_2"/>
</dbReference>
<dbReference type="InterPro" id="IPR014001">
    <property type="entry name" value="Helicase_ATP-bd"/>
</dbReference>
<dbReference type="Gene3D" id="3.90.1570.50">
    <property type="match status" value="1"/>
</dbReference>
<keyword evidence="7 12" id="KW-0255">Endonuclease</keyword>
<evidence type="ECO:0000256" key="10">
    <source>
        <dbReference type="ARBA" id="ARBA00023125"/>
    </source>
</evidence>
<dbReference type="PANTHER" id="PTHR30195">
    <property type="entry name" value="TYPE I SITE-SPECIFIC DEOXYRIBONUCLEASE PROTEIN SUBUNIT M AND R"/>
    <property type="match status" value="1"/>
</dbReference>
<keyword evidence="6" id="KW-0680">Restriction system</keyword>
<evidence type="ECO:0000313" key="12">
    <source>
        <dbReference type="EMBL" id="RRI02307.1"/>
    </source>
</evidence>
<dbReference type="InterPro" id="IPR051268">
    <property type="entry name" value="Type-I_R_enzyme_R_subunit"/>
</dbReference>
<dbReference type="Proteomes" id="UP000273786">
    <property type="component" value="Unassembled WGS sequence"/>
</dbReference>
<proteinExistence type="inferred from homology"/>
<dbReference type="EC" id="3.1.21.3" evidence="3"/>
<evidence type="ECO:0000256" key="4">
    <source>
        <dbReference type="ARBA" id="ARBA00022722"/>
    </source>
</evidence>
<dbReference type="OrthoDB" id="9758243at2"/>
<evidence type="ECO:0000256" key="3">
    <source>
        <dbReference type="ARBA" id="ARBA00012654"/>
    </source>
</evidence>
<keyword evidence="5" id="KW-0547">Nucleotide-binding</keyword>
<dbReference type="CDD" id="cd22332">
    <property type="entry name" value="HsdR_N"/>
    <property type="match status" value="1"/>
</dbReference>
<keyword evidence="13" id="KW-1185">Reference proteome</keyword>
<dbReference type="EMBL" id="RQXT01000012">
    <property type="protein sequence ID" value="RRI02307.1"/>
    <property type="molecule type" value="Genomic_DNA"/>
</dbReference>
<dbReference type="InterPro" id="IPR021810">
    <property type="entry name" value="T1RH-like_C"/>
</dbReference>
<evidence type="ECO:0000256" key="6">
    <source>
        <dbReference type="ARBA" id="ARBA00022747"/>
    </source>
</evidence>
<evidence type="ECO:0000313" key="13">
    <source>
        <dbReference type="Proteomes" id="UP000273786"/>
    </source>
</evidence>
<accession>A0A3P3FV20</accession>
<comment type="similarity">
    <text evidence="2">Belongs to the HsdR family.</text>
</comment>
<name>A0A3P3FV20_9HYPH</name>
<keyword evidence="10" id="KW-0238">DNA-binding</keyword>
<evidence type="ECO:0000256" key="1">
    <source>
        <dbReference type="ARBA" id="ARBA00000851"/>
    </source>
</evidence>
<dbReference type="RefSeq" id="WP_124998649.1">
    <property type="nucleotide sequence ID" value="NZ_RQXT01000012.1"/>
</dbReference>
<dbReference type="PANTHER" id="PTHR30195:SF15">
    <property type="entry name" value="TYPE I RESTRICTION ENZYME HINDI ENDONUCLEASE SUBUNIT"/>
    <property type="match status" value="1"/>
</dbReference>
<comment type="catalytic activity">
    <reaction evidence="1">
        <text>Endonucleolytic cleavage of DNA to give random double-stranded fragments with terminal 5'-phosphates, ATP is simultaneously hydrolyzed.</text>
        <dbReference type="EC" id="3.1.21.3"/>
    </reaction>
</comment>
<dbReference type="InterPro" id="IPR007409">
    <property type="entry name" value="Restrct_endonuc_type1_HsdR_N"/>
</dbReference>
<dbReference type="SMART" id="SM00487">
    <property type="entry name" value="DEXDc"/>
    <property type="match status" value="1"/>
</dbReference>
<evidence type="ECO:0000256" key="5">
    <source>
        <dbReference type="ARBA" id="ARBA00022741"/>
    </source>
</evidence>